<comment type="caution">
    <text evidence="1">The sequence shown here is derived from an EMBL/GenBank/DDBJ whole genome shotgun (WGS) entry which is preliminary data.</text>
</comment>
<accession>A0A139WZU8</accession>
<dbReference type="STRING" id="128403.WA1_05450"/>
<evidence type="ECO:0000313" key="1">
    <source>
        <dbReference type="EMBL" id="KYC37940.1"/>
    </source>
</evidence>
<dbReference type="OrthoDB" id="517705at2"/>
<dbReference type="InterPro" id="IPR038296">
    <property type="entry name" value="ParD_sf"/>
</dbReference>
<dbReference type="EMBL" id="ANNX02000045">
    <property type="protein sequence ID" value="KYC37940.1"/>
    <property type="molecule type" value="Genomic_DNA"/>
</dbReference>
<name>A0A139WZU8_9CYAN</name>
<sequence length="96" mass="10824">MQVELSSADASYISELVKNGYFQNEEEAVAAVIRHDRQQYEAKINRLNTALQKGIDDVKAGRVTPYTLELLDELFEEALAEEERGEPLEIDADVIP</sequence>
<dbReference type="AlphaFoldDB" id="A0A139WZU8"/>
<protein>
    <recommendedName>
        <fullName evidence="3">CopG family transcriptional regulator</fullName>
    </recommendedName>
</protein>
<gene>
    <name evidence="1" type="ORF">WA1_05450</name>
</gene>
<dbReference type="RefSeq" id="WP_017743058.1">
    <property type="nucleotide sequence ID" value="NZ_KQ976354.1"/>
</dbReference>
<organism evidence="1 2">
    <name type="scientific">Scytonema hofmannii PCC 7110</name>
    <dbReference type="NCBI Taxonomy" id="128403"/>
    <lineage>
        <taxon>Bacteria</taxon>
        <taxon>Bacillati</taxon>
        <taxon>Cyanobacteriota</taxon>
        <taxon>Cyanophyceae</taxon>
        <taxon>Nostocales</taxon>
        <taxon>Scytonemataceae</taxon>
        <taxon>Scytonema</taxon>
    </lineage>
</organism>
<evidence type="ECO:0008006" key="3">
    <source>
        <dbReference type="Google" id="ProtNLM"/>
    </source>
</evidence>
<dbReference type="Gene3D" id="6.10.10.120">
    <property type="entry name" value="Antitoxin ParD1-like"/>
    <property type="match status" value="1"/>
</dbReference>
<keyword evidence="2" id="KW-1185">Reference proteome</keyword>
<proteinExistence type="predicted"/>
<dbReference type="Proteomes" id="UP000076925">
    <property type="component" value="Unassembled WGS sequence"/>
</dbReference>
<reference evidence="1 2" key="1">
    <citation type="journal article" date="2013" name="Genome Biol. Evol.">
        <title>Genomes of Stigonematalean cyanobacteria (subsection V) and the evolution of oxygenic photosynthesis from prokaryotes to plastids.</title>
        <authorList>
            <person name="Dagan T."/>
            <person name="Roettger M."/>
            <person name="Stucken K."/>
            <person name="Landan G."/>
            <person name="Koch R."/>
            <person name="Major P."/>
            <person name="Gould S.B."/>
            <person name="Goremykin V.V."/>
            <person name="Rippka R."/>
            <person name="Tandeau de Marsac N."/>
            <person name="Gugger M."/>
            <person name="Lockhart P.J."/>
            <person name="Allen J.F."/>
            <person name="Brune I."/>
            <person name="Maus I."/>
            <person name="Puhler A."/>
            <person name="Martin W.F."/>
        </authorList>
    </citation>
    <scope>NUCLEOTIDE SEQUENCE [LARGE SCALE GENOMIC DNA]</scope>
    <source>
        <strain evidence="1 2">PCC 7110</strain>
    </source>
</reference>
<evidence type="ECO:0000313" key="2">
    <source>
        <dbReference type="Proteomes" id="UP000076925"/>
    </source>
</evidence>